<feature type="domain" description="DUF7745" evidence="2">
    <location>
        <begin position="163"/>
        <end position="347"/>
    </location>
</feature>
<comment type="caution">
    <text evidence="3">The sequence shown here is derived from an EMBL/GenBank/DDBJ whole genome shotgun (WGS) entry which is preliminary data.</text>
</comment>
<dbReference type="PANTHER" id="PTHR48154">
    <property type="entry name" value="PROTEIN, PUTATIVE-RELATED"/>
    <property type="match status" value="1"/>
</dbReference>
<dbReference type="AlphaFoldDB" id="A0A371EN07"/>
<dbReference type="Proteomes" id="UP000257109">
    <property type="component" value="Unassembled WGS sequence"/>
</dbReference>
<evidence type="ECO:0000256" key="1">
    <source>
        <dbReference type="SAM" id="MobiDB-lite"/>
    </source>
</evidence>
<accession>A0A371EN07</accession>
<reference evidence="3" key="1">
    <citation type="submission" date="2018-05" db="EMBL/GenBank/DDBJ databases">
        <title>Draft genome of Mucuna pruriens seed.</title>
        <authorList>
            <person name="Nnadi N.E."/>
            <person name="Vos R."/>
            <person name="Hasami M.H."/>
            <person name="Devisetty U.K."/>
            <person name="Aguiy J.C."/>
        </authorList>
    </citation>
    <scope>NUCLEOTIDE SEQUENCE [LARGE SCALE GENOMIC DNA]</scope>
    <source>
        <strain evidence="3">JCA_2017</strain>
    </source>
</reference>
<name>A0A371EN07_MUCPR</name>
<feature type="region of interest" description="Disordered" evidence="1">
    <location>
        <begin position="1"/>
        <end position="21"/>
    </location>
</feature>
<dbReference type="EMBL" id="QJKJ01013026">
    <property type="protein sequence ID" value="RDX67364.1"/>
    <property type="molecule type" value="Genomic_DNA"/>
</dbReference>
<gene>
    <name evidence="3" type="ORF">CR513_53778</name>
</gene>
<feature type="non-terminal residue" evidence="3">
    <location>
        <position position="1"/>
    </location>
</feature>
<proteinExistence type="predicted"/>
<dbReference type="PANTHER" id="PTHR48154:SF1">
    <property type="entry name" value="PROTEIN, PUTATIVE-RELATED"/>
    <property type="match status" value="1"/>
</dbReference>
<evidence type="ECO:0000313" key="4">
    <source>
        <dbReference type="Proteomes" id="UP000257109"/>
    </source>
</evidence>
<dbReference type="OrthoDB" id="984336at2759"/>
<protein>
    <recommendedName>
        <fullName evidence="2">DUF7745 domain-containing protein</fullName>
    </recommendedName>
</protein>
<sequence>MECATLPPVKLESTPNPLSPRDQLRSIQRANESIGKERTAVHCRRSVIQLSRNGLKSLRFARLLSEVHPTHMATETGYGIRKLRPIHARSPDLVSLRQTFGGKYGNLLGLLEIKVQPEALSALTQYYDPPLRCFTFRNFQLAPILEEYERILGMPLEKKSWNGLKSILQANLEGKLDQLHWQGDWGAFMDIFRLLIYDIVLFSYIEDHIDLAAIDAFLAKRDRGKNPMIVILAYTCYSMNYCYEINGKGLRCYTTIRTYVFKGRTTYPREDYHWSWVKTMSKVEWTKHLDDAIEKCGGFPNVPLLDTQGAINYNPELVPRQVGYAMALPPPEEAITPFIIHDLGAQDGGVSRIYDKLGGVLFERDLSGDLEVAAPHPVTRPGSKID</sequence>
<keyword evidence="4" id="KW-1185">Reference proteome</keyword>
<dbReference type="InterPro" id="IPR056647">
    <property type="entry name" value="DUF7745"/>
</dbReference>
<evidence type="ECO:0000313" key="3">
    <source>
        <dbReference type="EMBL" id="RDX67364.1"/>
    </source>
</evidence>
<organism evidence="3 4">
    <name type="scientific">Mucuna pruriens</name>
    <name type="common">Velvet bean</name>
    <name type="synonym">Dolichos pruriens</name>
    <dbReference type="NCBI Taxonomy" id="157652"/>
    <lineage>
        <taxon>Eukaryota</taxon>
        <taxon>Viridiplantae</taxon>
        <taxon>Streptophyta</taxon>
        <taxon>Embryophyta</taxon>
        <taxon>Tracheophyta</taxon>
        <taxon>Spermatophyta</taxon>
        <taxon>Magnoliopsida</taxon>
        <taxon>eudicotyledons</taxon>
        <taxon>Gunneridae</taxon>
        <taxon>Pentapetalae</taxon>
        <taxon>rosids</taxon>
        <taxon>fabids</taxon>
        <taxon>Fabales</taxon>
        <taxon>Fabaceae</taxon>
        <taxon>Papilionoideae</taxon>
        <taxon>50 kb inversion clade</taxon>
        <taxon>NPAAA clade</taxon>
        <taxon>indigoferoid/millettioid clade</taxon>
        <taxon>Phaseoleae</taxon>
        <taxon>Mucuna</taxon>
    </lineage>
</organism>
<dbReference type="Pfam" id="PF24924">
    <property type="entry name" value="DUF7745"/>
    <property type="match status" value="1"/>
</dbReference>
<evidence type="ECO:0000259" key="2">
    <source>
        <dbReference type="Pfam" id="PF24924"/>
    </source>
</evidence>